<dbReference type="GO" id="GO:0016020">
    <property type="term" value="C:membrane"/>
    <property type="evidence" value="ECO:0007669"/>
    <property type="project" value="UniProtKB-SubCell"/>
</dbReference>
<dbReference type="InterPro" id="IPR036291">
    <property type="entry name" value="NAD(P)-bd_dom_sf"/>
</dbReference>
<dbReference type="PANTHER" id="PTHR11011:SF24">
    <property type="entry name" value="FATTY ACYL-COA REDUCTASE"/>
    <property type="match status" value="1"/>
</dbReference>
<evidence type="ECO:0000256" key="2">
    <source>
        <dbReference type="ARBA" id="ARBA00005928"/>
    </source>
</evidence>
<comment type="catalytic activity">
    <reaction evidence="9 10">
        <text>a long-chain fatty acyl-CoA + 2 NADPH + 2 H(+) = a long-chain primary fatty alcohol + 2 NADP(+) + CoA</text>
        <dbReference type="Rhea" id="RHEA:52716"/>
        <dbReference type="ChEBI" id="CHEBI:15378"/>
        <dbReference type="ChEBI" id="CHEBI:57287"/>
        <dbReference type="ChEBI" id="CHEBI:57783"/>
        <dbReference type="ChEBI" id="CHEBI:58349"/>
        <dbReference type="ChEBI" id="CHEBI:77396"/>
        <dbReference type="ChEBI" id="CHEBI:83139"/>
        <dbReference type="EC" id="1.2.1.84"/>
    </reaction>
</comment>
<evidence type="ECO:0000256" key="4">
    <source>
        <dbReference type="ARBA" id="ARBA00022692"/>
    </source>
</evidence>
<dbReference type="CDD" id="cd09071">
    <property type="entry name" value="FAR_C"/>
    <property type="match status" value="1"/>
</dbReference>
<keyword evidence="8 10" id="KW-0472">Membrane</keyword>
<dbReference type="GO" id="GO:0005777">
    <property type="term" value="C:peroxisome"/>
    <property type="evidence" value="ECO:0007669"/>
    <property type="project" value="TreeGrafter"/>
</dbReference>
<feature type="transmembrane region" description="Helical" evidence="10">
    <location>
        <begin position="365"/>
        <end position="387"/>
    </location>
</feature>
<evidence type="ECO:0000256" key="1">
    <source>
        <dbReference type="ARBA" id="ARBA00004141"/>
    </source>
</evidence>
<evidence type="ECO:0000259" key="11">
    <source>
        <dbReference type="Pfam" id="PF03015"/>
    </source>
</evidence>
<dbReference type="AlphaFoldDB" id="A0AAW1UKZ9"/>
<keyword evidence="14" id="KW-1185">Reference proteome</keyword>
<keyword evidence="7 10" id="KW-0443">Lipid metabolism</keyword>
<dbReference type="InterPro" id="IPR026055">
    <property type="entry name" value="FAR"/>
</dbReference>
<dbReference type="EC" id="1.2.1.84" evidence="10"/>
<comment type="caution">
    <text evidence="13">The sequence shown here is derived from an EMBL/GenBank/DDBJ whole genome shotgun (WGS) entry which is preliminary data.</text>
</comment>
<evidence type="ECO:0000313" key="13">
    <source>
        <dbReference type="EMBL" id="KAK9884187.1"/>
    </source>
</evidence>
<sequence>MKRMFVSDTRKMTEKPTIPEFFVDKSIFITGGSGFMGKVLIEKLLRSCPGVRNIYMLIRGKKGKSPEERIKAMVDLPLFKVLRKEKPESIKKIIPVLGDVTEIGLGLSDEDRRLLIENVSIVYHAAASVRFDDALTDAIIMNTRGTREVVLLAKEMKNIGVFFHFSTSYCHTDRKVIGEEIYPAHADWRDAIRLAENVDKYELDLLTKKYIDPLPNTYTFTKSLSEHVIKDLCDGVIPAVILRPSIVISTWKDPMPGWIDNFNGPVGILVAVGKGVLRTVYTDPDLIADYVPVDIIMRGLLAATWKKGTIQNKQEKNELTIYNASQNEVSPVTMKEIVHIGKNMLFECPLSDGLWFPNCEITGNWYLHFFRVLFYQLLPAFFIDGILKLAGKKPLLIKIHRKIYIANMALEYFITNKWTFLNDRGRALEKELLPSDLEDFSYKEEEMDVDEYFRNGLYGGREYLLKESPDTLETARKQVKRLWLISELYAAIWYLVAAYLIWYKIPYGQIYRDTSNFLYEYFNSP</sequence>
<proteinExistence type="inferred from homology"/>
<organism evidence="13 14">
    <name type="scientific">Henosepilachna vigintioctopunctata</name>
    <dbReference type="NCBI Taxonomy" id="420089"/>
    <lineage>
        <taxon>Eukaryota</taxon>
        <taxon>Metazoa</taxon>
        <taxon>Ecdysozoa</taxon>
        <taxon>Arthropoda</taxon>
        <taxon>Hexapoda</taxon>
        <taxon>Insecta</taxon>
        <taxon>Pterygota</taxon>
        <taxon>Neoptera</taxon>
        <taxon>Endopterygota</taxon>
        <taxon>Coleoptera</taxon>
        <taxon>Polyphaga</taxon>
        <taxon>Cucujiformia</taxon>
        <taxon>Coccinelloidea</taxon>
        <taxon>Coccinellidae</taxon>
        <taxon>Epilachninae</taxon>
        <taxon>Epilachnini</taxon>
        <taxon>Henosepilachna</taxon>
    </lineage>
</organism>
<dbReference type="Proteomes" id="UP001431783">
    <property type="component" value="Unassembled WGS sequence"/>
</dbReference>
<keyword evidence="6 10" id="KW-1133">Transmembrane helix</keyword>
<feature type="domain" description="Thioester reductase (TE)" evidence="12">
    <location>
        <begin position="29"/>
        <end position="298"/>
    </location>
</feature>
<keyword evidence="5 10" id="KW-0521">NADP</keyword>
<accession>A0AAW1UKZ9</accession>
<dbReference type="CDD" id="cd05236">
    <property type="entry name" value="FAR-N_SDR_e"/>
    <property type="match status" value="1"/>
</dbReference>
<gene>
    <name evidence="13" type="ORF">WA026_005140</name>
</gene>
<dbReference type="Gene3D" id="3.40.50.720">
    <property type="entry name" value="NAD(P)-binding Rossmann-like Domain"/>
    <property type="match status" value="1"/>
</dbReference>
<dbReference type="InterPro" id="IPR013120">
    <property type="entry name" value="FAR_NAD-bd"/>
</dbReference>
<protein>
    <recommendedName>
        <fullName evidence="10">Fatty acyl-CoA reductase</fullName>
        <ecNumber evidence="10">1.2.1.84</ecNumber>
    </recommendedName>
</protein>
<feature type="transmembrane region" description="Helical" evidence="10">
    <location>
        <begin position="482"/>
        <end position="502"/>
    </location>
</feature>
<dbReference type="SUPFAM" id="SSF51735">
    <property type="entry name" value="NAD(P)-binding Rossmann-fold domains"/>
    <property type="match status" value="1"/>
</dbReference>
<feature type="domain" description="Fatty acyl-CoA reductase C-terminal" evidence="11">
    <location>
        <begin position="375"/>
        <end position="467"/>
    </location>
</feature>
<evidence type="ECO:0000256" key="6">
    <source>
        <dbReference type="ARBA" id="ARBA00022989"/>
    </source>
</evidence>
<evidence type="ECO:0000313" key="14">
    <source>
        <dbReference type="Proteomes" id="UP001431783"/>
    </source>
</evidence>
<evidence type="ECO:0000259" key="12">
    <source>
        <dbReference type="Pfam" id="PF07993"/>
    </source>
</evidence>
<comment type="similarity">
    <text evidence="2 10">Belongs to the fatty acyl-CoA reductase family.</text>
</comment>
<evidence type="ECO:0000256" key="5">
    <source>
        <dbReference type="ARBA" id="ARBA00022857"/>
    </source>
</evidence>
<dbReference type="EMBL" id="JARQZJ010000092">
    <property type="protein sequence ID" value="KAK9884187.1"/>
    <property type="molecule type" value="Genomic_DNA"/>
</dbReference>
<evidence type="ECO:0000256" key="3">
    <source>
        <dbReference type="ARBA" id="ARBA00022516"/>
    </source>
</evidence>
<dbReference type="FunFam" id="3.40.50.720:FF:000143">
    <property type="entry name" value="Fatty acyl-CoA reductase"/>
    <property type="match status" value="1"/>
</dbReference>
<dbReference type="GO" id="GO:0080019">
    <property type="term" value="F:alcohol-forming very long-chain fatty acyl-CoA reductase activity"/>
    <property type="evidence" value="ECO:0007669"/>
    <property type="project" value="InterPro"/>
</dbReference>
<keyword evidence="4 10" id="KW-0812">Transmembrane</keyword>
<dbReference type="Pfam" id="PF07993">
    <property type="entry name" value="NAD_binding_4"/>
    <property type="match status" value="1"/>
</dbReference>
<comment type="function">
    <text evidence="10">Catalyzes the reduction of fatty acyl-CoA to fatty alcohols.</text>
</comment>
<evidence type="ECO:0000256" key="9">
    <source>
        <dbReference type="ARBA" id="ARBA00052530"/>
    </source>
</evidence>
<keyword evidence="10" id="KW-0560">Oxidoreductase</keyword>
<comment type="subcellular location">
    <subcellularLocation>
        <location evidence="1">Membrane</location>
        <topology evidence="1">Multi-pass membrane protein</topology>
    </subcellularLocation>
</comment>
<evidence type="ECO:0000256" key="8">
    <source>
        <dbReference type="ARBA" id="ARBA00023136"/>
    </source>
</evidence>
<dbReference type="InterPro" id="IPR033640">
    <property type="entry name" value="FAR_C"/>
</dbReference>
<evidence type="ECO:0000256" key="10">
    <source>
        <dbReference type="RuleBase" id="RU363097"/>
    </source>
</evidence>
<dbReference type="GO" id="GO:0102965">
    <property type="term" value="F:alcohol-forming long-chain fatty acyl-CoA reductase activity"/>
    <property type="evidence" value="ECO:0007669"/>
    <property type="project" value="UniProtKB-EC"/>
</dbReference>
<dbReference type="PANTHER" id="PTHR11011">
    <property type="entry name" value="MALE STERILITY PROTEIN 2-RELATED"/>
    <property type="match status" value="1"/>
</dbReference>
<keyword evidence="3 10" id="KW-0444">Lipid biosynthesis</keyword>
<reference evidence="13 14" key="1">
    <citation type="submission" date="2023-03" db="EMBL/GenBank/DDBJ databases">
        <title>Genome insight into feeding habits of ladybird beetles.</title>
        <authorList>
            <person name="Li H.-S."/>
            <person name="Huang Y.-H."/>
            <person name="Pang H."/>
        </authorList>
    </citation>
    <scope>NUCLEOTIDE SEQUENCE [LARGE SCALE GENOMIC DNA]</scope>
    <source>
        <strain evidence="13">SYSU_2023b</strain>
        <tissue evidence="13">Whole body</tissue>
    </source>
</reference>
<evidence type="ECO:0000256" key="7">
    <source>
        <dbReference type="ARBA" id="ARBA00023098"/>
    </source>
</evidence>
<name>A0AAW1UKZ9_9CUCU</name>
<dbReference type="GO" id="GO:0035336">
    <property type="term" value="P:long-chain fatty-acyl-CoA metabolic process"/>
    <property type="evidence" value="ECO:0007669"/>
    <property type="project" value="TreeGrafter"/>
</dbReference>
<dbReference type="Pfam" id="PF03015">
    <property type="entry name" value="Sterile"/>
    <property type="match status" value="1"/>
</dbReference>